<feature type="region of interest" description="Disordered" evidence="13">
    <location>
        <begin position="659"/>
        <end position="690"/>
    </location>
</feature>
<feature type="region of interest" description="Disordered" evidence="13">
    <location>
        <begin position="973"/>
        <end position="1014"/>
    </location>
</feature>
<feature type="repeat" description="WD" evidence="11">
    <location>
        <begin position="127"/>
        <end position="168"/>
    </location>
</feature>
<keyword evidence="10 12" id="KW-0539">Nucleus</keyword>
<feature type="repeat" description="WD" evidence="11">
    <location>
        <begin position="169"/>
        <end position="200"/>
    </location>
</feature>
<dbReference type="Pfam" id="PF09453">
    <property type="entry name" value="HIRA_B"/>
    <property type="match status" value="1"/>
</dbReference>
<evidence type="ECO:0000256" key="12">
    <source>
        <dbReference type="RuleBase" id="RU364014"/>
    </source>
</evidence>
<evidence type="ECO:0000256" key="3">
    <source>
        <dbReference type="ARBA" id="ARBA00007306"/>
    </source>
</evidence>
<evidence type="ECO:0000256" key="11">
    <source>
        <dbReference type="PROSITE-ProRule" id="PRU00221"/>
    </source>
</evidence>
<evidence type="ECO:0000313" key="16">
    <source>
        <dbReference type="EMBL" id="MDI1490801.1"/>
    </source>
</evidence>
<dbReference type="EMBL" id="JAPUFD010000012">
    <property type="protein sequence ID" value="MDI1490801.1"/>
    <property type="molecule type" value="Genomic_DNA"/>
</dbReference>
<keyword evidence="7 12" id="KW-0156">Chromatin regulator</keyword>
<comment type="similarity">
    <text evidence="3 12">Belongs to the WD repeat HIR1 family.</text>
</comment>
<dbReference type="InterPro" id="IPR019015">
    <property type="entry name" value="HIRA_B_motif"/>
</dbReference>
<name>A0AA43TTD1_9LECA</name>
<dbReference type="Proteomes" id="UP001161017">
    <property type="component" value="Unassembled WGS sequence"/>
</dbReference>
<dbReference type="Pfam" id="PF24105">
    <property type="entry name" value="Beta-prop_CAF1B_HIR1"/>
    <property type="match status" value="1"/>
</dbReference>
<proteinExistence type="inferred from homology"/>
<dbReference type="Gene3D" id="2.130.10.10">
    <property type="entry name" value="YVTN repeat-like/Quinoprotein amine dehydrogenase"/>
    <property type="match status" value="2"/>
</dbReference>
<keyword evidence="9 12" id="KW-0804">Transcription</keyword>
<evidence type="ECO:0000256" key="7">
    <source>
        <dbReference type="ARBA" id="ARBA00022853"/>
    </source>
</evidence>
<dbReference type="GO" id="GO:0006338">
    <property type="term" value="P:chromatin remodeling"/>
    <property type="evidence" value="ECO:0007669"/>
    <property type="project" value="InterPro"/>
</dbReference>
<feature type="domain" description="CAF1B/HIR1 beta-propeller" evidence="15">
    <location>
        <begin position="29"/>
        <end position="376"/>
    </location>
</feature>
<evidence type="ECO:0000256" key="13">
    <source>
        <dbReference type="SAM" id="MobiDB-lite"/>
    </source>
</evidence>
<dbReference type="GO" id="GO:0031491">
    <property type="term" value="F:nucleosome binding"/>
    <property type="evidence" value="ECO:0007669"/>
    <property type="project" value="TreeGrafter"/>
</dbReference>
<evidence type="ECO:0000256" key="5">
    <source>
        <dbReference type="ARBA" id="ARBA00022574"/>
    </source>
</evidence>
<dbReference type="InterPro" id="IPR015943">
    <property type="entry name" value="WD40/YVTN_repeat-like_dom_sf"/>
</dbReference>
<feature type="compositionally biased region" description="Basic and acidic residues" evidence="13">
    <location>
        <begin position="995"/>
        <end position="1007"/>
    </location>
</feature>
<evidence type="ECO:0000256" key="10">
    <source>
        <dbReference type="ARBA" id="ARBA00023242"/>
    </source>
</evidence>
<keyword evidence="5 11" id="KW-0853">WD repeat</keyword>
<dbReference type="InterPro" id="IPR001680">
    <property type="entry name" value="WD40_rpt"/>
</dbReference>
<dbReference type="GO" id="GO:0000417">
    <property type="term" value="C:HIR complex"/>
    <property type="evidence" value="ECO:0007669"/>
    <property type="project" value="TreeGrafter"/>
</dbReference>
<dbReference type="CDD" id="cd00200">
    <property type="entry name" value="WD40"/>
    <property type="match status" value="1"/>
</dbReference>
<evidence type="ECO:0000256" key="9">
    <source>
        <dbReference type="ARBA" id="ARBA00023163"/>
    </source>
</evidence>
<keyword evidence="4 12" id="KW-0678">Repressor</keyword>
<feature type="repeat" description="WD" evidence="11">
    <location>
        <begin position="13"/>
        <end position="45"/>
    </location>
</feature>
<evidence type="ECO:0000259" key="15">
    <source>
        <dbReference type="Pfam" id="PF24105"/>
    </source>
</evidence>
<keyword evidence="8 12" id="KW-0805">Transcription regulation</keyword>
<dbReference type="GO" id="GO:0000785">
    <property type="term" value="C:chromatin"/>
    <property type="evidence" value="ECO:0007669"/>
    <property type="project" value="TreeGrafter"/>
</dbReference>
<dbReference type="AlphaFoldDB" id="A0AA43TTD1"/>
<feature type="region of interest" description="Disordered" evidence="13">
    <location>
        <begin position="513"/>
        <end position="541"/>
    </location>
</feature>
<evidence type="ECO:0000259" key="14">
    <source>
        <dbReference type="Pfam" id="PF07569"/>
    </source>
</evidence>
<dbReference type="PROSITE" id="PS50082">
    <property type="entry name" value="WD_REPEATS_2"/>
    <property type="match status" value="4"/>
</dbReference>
<dbReference type="InterPro" id="IPR036322">
    <property type="entry name" value="WD40_repeat_dom_sf"/>
</dbReference>
<gene>
    <name evidence="16" type="primary">HIR1</name>
    <name evidence="16" type="ORF">OHK93_002005</name>
</gene>
<dbReference type="FunFam" id="2.130.10.10:FF:000290">
    <property type="entry name" value="Protein HIR"/>
    <property type="match status" value="1"/>
</dbReference>
<keyword evidence="17" id="KW-1185">Reference proteome</keyword>
<protein>
    <recommendedName>
        <fullName evidence="12">Protein HIR</fullName>
    </recommendedName>
</protein>
<feature type="repeat" description="WD" evidence="11">
    <location>
        <begin position="66"/>
        <end position="107"/>
    </location>
</feature>
<evidence type="ECO:0000256" key="6">
    <source>
        <dbReference type="ARBA" id="ARBA00022737"/>
    </source>
</evidence>
<evidence type="ECO:0000256" key="8">
    <source>
        <dbReference type="ARBA" id="ARBA00023015"/>
    </source>
</evidence>
<evidence type="ECO:0000313" key="17">
    <source>
        <dbReference type="Proteomes" id="UP001161017"/>
    </source>
</evidence>
<evidence type="ECO:0000256" key="1">
    <source>
        <dbReference type="ARBA" id="ARBA00002677"/>
    </source>
</evidence>
<feature type="compositionally biased region" description="Polar residues" evidence="13">
    <location>
        <begin position="522"/>
        <end position="541"/>
    </location>
</feature>
<dbReference type="PANTHER" id="PTHR13831:SF0">
    <property type="entry name" value="PROTEIN HIRA"/>
    <property type="match status" value="1"/>
</dbReference>
<dbReference type="GO" id="GO:0005634">
    <property type="term" value="C:nucleus"/>
    <property type="evidence" value="ECO:0007669"/>
    <property type="project" value="UniProtKB-SubCell"/>
</dbReference>
<comment type="caution">
    <text evidence="16">The sequence shown here is derived from an EMBL/GenBank/DDBJ whole genome shotgun (WGS) entry which is preliminary data.</text>
</comment>
<evidence type="ECO:0000256" key="4">
    <source>
        <dbReference type="ARBA" id="ARBA00022491"/>
    </source>
</evidence>
<dbReference type="InterPro" id="IPR031120">
    <property type="entry name" value="HIR1-like"/>
</dbReference>
<dbReference type="PROSITE" id="PS50294">
    <property type="entry name" value="WD_REPEATS_REGION"/>
    <property type="match status" value="2"/>
</dbReference>
<dbReference type="PANTHER" id="PTHR13831">
    <property type="entry name" value="MEMBER OF THE HIR1 FAMILY OF WD-REPEAT PROTEINS"/>
    <property type="match status" value="1"/>
</dbReference>
<reference evidence="16" key="1">
    <citation type="journal article" date="2023" name="Genome Biol. Evol.">
        <title>First Whole Genome Sequence and Flow Cytometry Genome Size Data for the Lichen-Forming Fungus Ramalina farinacea (Ascomycota).</title>
        <authorList>
            <person name="Llewellyn T."/>
            <person name="Mian S."/>
            <person name="Hill R."/>
            <person name="Leitch I.J."/>
            <person name="Gaya E."/>
        </authorList>
    </citation>
    <scope>NUCLEOTIDE SEQUENCE</scope>
    <source>
        <strain evidence="16">LIQ254RAFAR</strain>
    </source>
</reference>
<comment type="function">
    <text evidence="1 12">Required for replication-independent chromatin assembly and for the periodic repression of histone gene transcription during the cell cycle.</text>
</comment>
<accession>A0AA43TTD1</accession>
<dbReference type="SMART" id="SM00320">
    <property type="entry name" value="WD40"/>
    <property type="match status" value="6"/>
</dbReference>
<dbReference type="GO" id="GO:0006355">
    <property type="term" value="P:regulation of DNA-templated transcription"/>
    <property type="evidence" value="ECO:0007669"/>
    <property type="project" value="InterPro"/>
</dbReference>
<feature type="compositionally biased region" description="Acidic residues" evidence="13">
    <location>
        <begin position="978"/>
        <end position="994"/>
    </location>
</feature>
<comment type="subcellular location">
    <subcellularLocation>
        <location evidence="2 12">Nucleus</location>
    </subcellularLocation>
</comment>
<feature type="region of interest" description="Disordered" evidence="13">
    <location>
        <begin position="460"/>
        <end position="488"/>
    </location>
</feature>
<organism evidence="16 17">
    <name type="scientific">Ramalina farinacea</name>
    <dbReference type="NCBI Taxonomy" id="258253"/>
    <lineage>
        <taxon>Eukaryota</taxon>
        <taxon>Fungi</taxon>
        <taxon>Dikarya</taxon>
        <taxon>Ascomycota</taxon>
        <taxon>Pezizomycotina</taxon>
        <taxon>Lecanoromycetes</taxon>
        <taxon>OSLEUM clade</taxon>
        <taxon>Lecanoromycetidae</taxon>
        <taxon>Lecanorales</taxon>
        <taxon>Lecanorineae</taxon>
        <taxon>Ramalinaceae</taxon>
        <taxon>Ramalina</taxon>
    </lineage>
</organism>
<dbReference type="Pfam" id="PF07569">
    <property type="entry name" value="Hira"/>
    <property type="match status" value="1"/>
</dbReference>
<feature type="domain" description="Protein HIRA-like C-terminal" evidence="14">
    <location>
        <begin position="737"/>
        <end position="971"/>
    </location>
</feature>
<dbReference type="InterPro" id="IPR011494">
    <property type="entry name" value="HIRA-like_C"/>
</dbReference>
<dbReference type="SUPFAM" id="SSF50978">
    <property type="entry name" value="WD40 repeat-like"/>
    <property type="match status" value="1"/>
</dbReference>
<evidence type="ECO:0000256" key="2">
    <source>
        <dbReference type="ARBA" id="ARBA00004123"/>
    </source>
</evidence>
<keyword evidence="6 12" id="KW-0677">Repeat</keyword>
<dbReference type="GO" id="GO:0006351">
    <property type="term" value="P:DNA-templated transcription"/>
    <property type="evidence" value="ECO:0007669"/>
    <property type="project" value="InterPro"/>
</dbReference>
<sequence>MHLLRPTWLTHSGEKKDHEIYSCHVSPDGSRLVTAAGDGFVRVWSTAAIYSANEGDASKPRQLASMSYHTGTIHTVRFSGNGQYLASGADDKLVVVYRLDPNAPAQKETFGSNEAPQIESWRVFRRLIGHENDVQDLGWSYDSSIMVSVGLDSKVVVWSGYTFEKLKTLVGHQSHVKGITFDPANKYFATASDDRTIKIWRFNPPGPNSGPHDQMNNFMLEKTVTAPFISSPLTTYFRRCSWSPDGNHIAAANAVNGPVGTVAIINRGTWDGDINLVGHEGPTEVCAFSPRLFGNIDQSLPENQDKQPSVHTVIACGGQDKSLSIWITTMPRPLTVAHDIAGKSISDLTWTPDGRTLFIASLDGTMMVVLFELGELGFEMPIDENDKSLAKFGAGRRGAGIIEGPDGLLLEEKSKQGEMRGVEGRMGALMGDQDTSKPTTLTPLNANGQVPPITNGVNGSAALTNGDGVNGAATPQVNGQSEKPKDDANAAKLERLKNRVTITKDGKKRIAPLLVSSGGGNESSLPRPQLMSTSGNQAAYSDQPQTTLDLSKPYDGLPPGGLAALLLGNKRKYAAVEGAEDDHVDKKLAISRKDGAVPIVTNTPNGLLPAKATSTTTGQQPTPEFLRPAVTNPSLAVSQVRLAVPKVRVHIIRSLGKEISDDNQQSQSTVFEARNPSQPPATGRPQDQEPCRITVTKRGQPVFADYLPRSTLLVTGNHDYWIAACEDGSLYGWTPSGRRFFNALILEAQPVILECHNQYVLCITAVGMCYVWDILTLSSPHPPVSLGPVLDLAIHSLTDHVTKAPAVTSGRVNSEGRIIITLTNGEGYAYNPSMYIWQRLSELWWLVGSQYWNTTDSSVGNLQSNSALGSSTDKDSKTSSGVIAYLERSTTHATLARGRARMLQQLVKQLLSREGFEGLESTVSIAHLENRLAAALMLGATDDFEVYLYMYAKRLGAEGLKGKVEELLRGLEGSSIDRDEEDEETVEANDDDQGPETRKPQKEEPASDRYWGNGRDTLCGASRRLLLTRVVLILGKNRDLQRITVPYAKLLGLTDDGVQVSAEGGDAMAL</sequence>
<dbReference type="InterPro" id="IPR055410">
    <property type="entry name" value="Beta-prop_CAF1B_HIR1"/>
</dbReference>